<accession>J9G660</accession>
<dbReference type="SUPFAM" id="SSF53146">
    <property type="entry name" value="Nitrogenase accessory factor-like"/>
    <property type="match status" value="1"/>
</dbReference>
<comment type="caution">
    <text evidence="2">The sequence shown here is derived from an EMBL/GenBank/DDBJ whole genome shotgun (WGS) entry which is preliminary data.</text>
</comment>
<evidence type="ECO:0000259" key="1">
    <source>
        <dbReference type="Pfam" id="PF02579"/>
    </source>
</evidence>
<dbReference type="InterPro" id="IPR003731">
    <property type="entry name" value="Di-Nase_FeMo-co_biosynth"/>
</dbReference>
<feature type="domain" description="Dinitrogenase iron-molybdenum cofactor biosynthesis" evidence="1">
    <location>
        <begin position="110"/>
        <end position="199"/>
    </location>
</feature>
<dbReference type="CDD" id="cd00851">
    <property type="entry name" value="MTH1175"/>
    <property type="match status" value="1"/>
</dbReference>
<dbReference type="InterPro" id="IPR033913">
    <property type="entry name" value="MTH1175_dom"/>
</dbReference>
<dbReference type="Pfam" id="PF02579">
    <property type="entry name" value="Nitro_FeMo-Co"/>
    <property type="match status" value="1"/>
</dbReference>
<organism evidence="2">
    <name type="scientific">gut metagenome</name>
    <dbReference type="NCBI Taxonomy" id="749906"/>
    <lineage>
        <taxon>unclassified sequences</taxon>
        <taxon>metagenomes</taxon>
        <taxon>organismal metagenomes</taxon>
    </lineage>
</organism>
<dbReference type="PANTHER" id="PTHR42983:SF1">
    <property type="entry name" value="IRON-MOLYBDENUM PROTEIN"/>
    <property type="match status" value="1"/>
</dbReference>
<reference evidence="2" key="1">
    <citation type="journal article" date="2012" name="PLoS ONE">
        <title>Gene sets for utilization of primary and secondary nutrition supplies in the distal gut of endangered iberian lynx.</title>
        <authorList>
            <person name="Alcaide M."/>
            <person name="Messina E."/>
            <person name="Richter M."/>
            <person name="Bargiela R."/>
            <person name="Peplies J."/>
            <person name="Huws S.A."/>
            <person name="Newbold C.J."/>
            <person name="Golyshin P.N."/>
            <person name="Simon M.A."/>
            <person name="Lopez G."/>
            <person name="Yakimov M.M."/>
            <person name="Ferrer M."/>
        </authorList>
    </citation>
    <scope>NUCLEOTIDE SEQUENCE</scope>
</reference>
<evidence type="ECO:0000313" key="2">
    <source>
        <dbReference type="EMBL" id="EJX02707.1"/>
    </source>
</evidence>
<dbReference type="EMBL" id="AMCI01002433">
    <property type="protein sequence ID" value="EJX02707.1"/>
    <property type="molecule type" value="Genomic_DNA"/>
</dbReference>
<dbReference type="PANTHER" id="PTHR42983">
    <property type="entry name" value="DINITROGENASE IRON-MOLYBDENUM COFACTOR PROTEIN-RELATED"/>
    <property type="match status" value="1"/>
</dbReference>
<sequence length="225" mass="24809">MMTQQEAAGSMEISRPTFSRIYNQARQKIAESLVRGLTLSIEGGSAYTTDRWFYCPNCNLIFNNIRPGIETQAIMCPICKNLEIETHIKNINNIEKKMIMTKIAIPTRSNQVDNHFGHCEFYTILTIGQDNQILSSETIPSPQGCGCKSNIASQLEEMGVNVMLAGSMGTGALNVLTSHHIQVIRGCSGPIMDVAHAYLKGELKDSGEGCHHHEGEDGHVCHHHS</sequence>
<proteinExistence type="predicted"/>
<dbReference type="AlphaFoldDB" id="J9G660"/>
<dbReference type="Gene3D" id="3.30.420.130">
    <property type="entry name" value="Dinitrogenase iron-molybdenum cofactor biosynthesis domain"/>
    <property type="match status" value="1"/>
</dbReference>
<dbReference type="InterPro" id="IPR002852">
    <property type="entry name" value="UPF0251"/>
</dbReference>
<name>J9G660_9ZZZZ</name>
<dbReference type="InterPro" id="IPR036105">
    <property type="entry name" value="DiNase_FeMo-co_biosyn_sf"/>
</dbReference>
<gene>
    <name evidence="2" type="ORF">EVA_09164</name>
</gene>
<protein>
    <submittedName>
        <fullName evidence="2">Protein containing Dinitrogenase iron-molybdenum cofactor biosynthesis domain protein</fullName>
    </submittedName>
</protein>
<dbReference type="Pfam" id="PF02001">
    <property type="entry name" value="DUF134"/>
    <property type="match status" value="1"/>
</dbReference>